<evidence type="ECO:0000313" key="2">
    <source>
        <dbReference type="Proteomes" id="UP000805649"/>
    </source>
</evidence>
<evidence type="ECO:0000313" key="1">
    <source>
        <dbReference type="EMBL" id="KAL0936331.1"/>
    </source>
</evidence>
<accession>A0ACC3YWL0</accession>
<name>A0ACC3YWL0_COLTU</name>
<comment type="caution">
    <text evidence="1">The sequence shown here is derived from an EMBL/GenBank/DDBJ whole genome shotgun (WGS) entry which is preliminary data.</text>
</comment>
<sequence length="733" mass="80973">MVPTQYGVPLAANTAPIMSQTNPSTSSAVDLHYNPTIRPDAINVTPSHIHQHPDESRQDSNSLPTLANPPPAFDGLGVQMPSPQPGQQRDVPGPVKAPEFAHQSVDQTVDAPANESNLDWADNYGGRDSETGRPVPHQQILNYMETLFARPVNHIFTHSMKDAIRRILGEELDSTTVHNSNASPYKRISQHYIKGVKTVEESLLWAFVIRAVALPEYSPLANLFKKSNKKPMFMAMARIVAALYEGRAIPASWVEEAFGVMDPQITYESPMTLGFFAQQNVRQPATSKGIQQFIPPVNHSAQQQVQYLAQPNNVQYFSQQSASPSGSVQLSSPSPSAQQQIQHPARPSDVQQAARSSGVARSVRPAVLTSYIQTGRQQLGTATIVQSPDISRSIHQSTPRPHQTAVSGQRRDLPGPFVSDGSDFSQYVSSEQNTGSSHVNMWHNVFGRSLVGKGQSNAGADLSVVATQCSGDEDDDDESSVLTDDHETDGGSFTLEERKAMISTVMDRSSQIPLKHRNDIVTGWLLEKLMDAGIDVADGYCKFVDQQMAQLTASPPSAVQPQSDSNQHQQLPHQVQQLVQHQPPALQLNRPAMPQQQQHPSPQLPQSVIRQPQQLPTWSHQYNQPQQPPPQTRQARLEQLPRDTDQLQQYLDKHREVPQLPQPILHQAIQTRQPDQAYQTSPHQQAMPPGQATPNVSAAISPADAKKARKAERDAIRQARWHAKYKNDKPPRA</sequence>
<organism evidence="1 2">
    <name type="scientific">Colletotrichum truncatum</name>
    <name type="common">Anthracnose fungus</name>
    <name type="synonym">Colletotrichum capsici</name>
    <dbReference type="NCBI Taxonomy" id="5467"/>
    <lineage>
        <taxon>Eukaryota</taxon>
        <taxon>Fungi</taxon>
        <taxon>Dikarya</taxon>
        <taxon>Ascomycota</taxon>
        <taxon>Pezizomycotina</taxon>
        <taxon>Sordariomycetes</taxon>
        <taxon>Hypocreomycetidae</taxon>
        <taxon>Glomerellales</taxon>
        <taxon>Glomerellaceae</taxon>
        <taxon>Colletotrichum</taxon>
        <taxon>Colletotrichum truncatum species complex</taxon>
    </lineage>
</organism>
<reference evidence="1 2" key="1">
    <citation type="journal article" date="2020" name="Phytopathology">
        <title>Genome Sequence Resources of Colletotrichum truncatum, C. plurivorum, C. musicola, and C. sojae: Four Species Pathogenic to Soybean (Glycine max).</title>
        <authorList>
            <person name="Rogerio F."/>
            <person name="Boufleur T.R."/>
            <person name="Ciampi-Guillardi M."/>
            <person name="Sukno S.A."/>
            <person name="Thon M.R."/>
            <person name="Massola Junior N.S."/>
            <person name="Baroncelli R."/>
        </authorList>
    </citation>
    <scope>NUCLEOTIDE SEQUENCE [LARGE SCALE GENOMIC DNA]</scope>
    <source>
        <strain evidence="1 2">CMES1059</strain>
    </source>
</reference>
<gene>
    <name evidence="1" type="ORF">CTRU02_208546</name>
</gene>
<proteinExistence type="predicted"/>
<protein>
    <submittedName>
        <fullName evidence="1">Uncharacterized protein</fullName>
    </submittedName>
</protein>
<dbReference type="EMBL" id="VUJX02000005">
    <property type="protein sequence ID" value="KAL0936331.1"/>
    <property type="molecule type" value="Genomic_DNA"/>
</dbReference>
<keyword evidence="2" id="KW-1185">Reference proteome</keyword>
<dbReference type="Proteomes" id="UP000805649">
    <property type="component" value="Unassembled WGS sequence"/>
</dbReference>